<dbReference type="PIRSF" id="PIRSF036979">
    <property type="entry name" value="Arginase"/>
    <property type="match status" value="1"/>
</dbReference>
<dbReference type="InterPro" id="IPR023696">
    <property type="entry name" value="Ureohydrolase_dom_sf"/>
</dbReference>
<dbReference type="PANTHER" id="PTHR43782">
    <property type="entry name" value="ARGINASE"/>
    <property type="match status" value="1"/>
</dbReference>
<organism evidence="5 6">
    <name type="scientific">Microbacterium murale</name>
    <dbReference type="NCBI Taxonomy" id="1081040"/>
    <lineage>
        <taxon>Bacteria</taxon>
        <taxon>Bacillati</taxon>
        <taxon>Actinomycetota</taxon>
        <taxon>Actinomycetes</taxon>
        <taxon>Micrococcales</taxon>
        <taxon>Microbacteriaceae</taxon>
        <taxon>Microbacterium</taxon>
    </lineage>
</organism>
<dbReference type="PANTHER" id="PTHR43782:SF3">
    <property type="entry name" value="ARGINASE"/>
    <property type="match status" value="1"/>
</dbReference>
<dbReference type="EMBL" id="JAUSXK010000001">
    <property type="protein sequence ID" value="MDQ0642057.1"/>
    <property type="molecule type" value="Genomic_DNA"/>
</dbReference>
<evidence type="ECO:0000256" key="1">
    <source>
        <dbReference type="ARBA" id="ARBA00022723"/>
    </source>
</evidence>
<reference evidence="5 6" key="1">
    <citation type="submission" date="2023-07" db="EMBL/GenBank/DDBJ databases">
        <title>Comparative genomics of wheat-associated soil bacteria to identify genetic determinants of phenazine resistance.</title>
        <authorList>
            <person name="Mouncey N."/>
        </authorList>
    </citation>
    <scope>NUCLEOTIDE SEQUENCE [LARGE SCALE GENOMIC DNA]</scope>
    <source>
        <strain evidence="5 6">W2I7</strain>
    </source>
</reference>
<protein>
    <submittedName>
        <fullName evidence="5">Arginase</fullName>
        <ecNumber evidence="5">3.5.3.1</ecNumber>
    </submittedName>
</protein>
<gene>
    <name evidence="5" type="ORF">QFZ46_000217</name>
</gene>
<dbReference type="SUPFAM" id="SSF52768">
    <property type="entry name" value="Arginase/deacetylase"/>
    <property type="match status" value="1"/>
</dbReference>
<dbReference type="Gene3D" id="3.40.800.10">
    <property type="entry name" value="Ureohydrolase domain"/>
    <property type="match status" value="1"/>
</dbReference>
<name>A0ABU0P534_9MICO</name>
<dbReference type="GO" id="GO:0004053">
    <property type="term" value="F:arginase activity"/>
    <property type="evidence" value="ECO:0007669"/>
    <property type="project" value="UniProtKB-EC"/>
</dbReference>
<comment type="similarity">
    <text evidence="4">Belongs to the arginase family.</text>
</comment>
<evidence type="ECO:0000256" key="3">
    <source>
        <dbReference type="ARBA" id="ARBA00023211"/>
    </source>
</evidence>
<evidence type="ECO:0000256" key="4">
    <source>
        <dbReference type="PROSITE-ProRule" id="PRU00742"/>
    </source>
</evidence>
<keyword evidence="1" id="KW-0479">Metal-binding</keyword>
<dbReference type="Pfam" id="PF00491">
    <property type="entry name" value="Arginase"/>
    <property type="match status" value="1"/>
</dbReference>
<comment type="caution">
    <text evidence="5">The sequence shown here is derived from an EMBL/GenBank/DDBJ whole genome shotgun (WGS) entry which is preliminary data.</text>
</comment>
<accession>A0ABU0P534</accession>
<dbReference type="InterPro" id="IPR006035">
    <property type="entry name" value="Ureohydrolase"/>
</dbReference>
<evidence type="ECO:0000313" key="5">
    <source>
        <dbReference type="EMBL" id="MDQ0642057.1"/>
    </source>
</evidence>
<evidence type="ECO:0000256" key="2">
    <source>
        <dbReference type="ARBA" id="ARBA00022801"/>
    </source>
</evidence>
<dbReference type="PROSITE" id="PS51409">
    <property type="entry name" value="ARGINASE_2"/>
    <property type="match status" value="1"/>
</dbReference>
<proteinExistence type="inferred from homology"/>
<keyword evidence="2 5" id="KW-0378">Hydrolase</keyword>
<keyword evidence="3" id="KW-0464">Manganese</keyword>
<keyword evidence="6" id="KW-1185">Reference proteome</keyword>
<sequence length="236" mass="25117">MAIDTAAAVVDVLHAGEIPLVIGGDCTVTMGVVAGFHDAGQPCALLYFDGGPDLYTPGRTEYGNLDAMGLAHMLSVAGSDAQLTSIWGDAPLLRSDEVVVYGDVIPEDPQDLENIVATQLQLQRVPATRIHQGVAVAARAALTAIEQAGPRFLVHFDVDVLAHMHMPLANMPNPDREPWGLTVEEVIDSLRIFAASDRFAGIVLTEVNPGNAPDQEVLVRYVKMITSGLDRARAAS</sequence>
<evidence type="ECO:0000313" key="6">
    <source>
        <dbReference type="Proteomes" id="UP001239085"/>
    </source>
</evidence>
<dbReference type="EC" id="3.5.3.1" evidence="5"/>
<dbReference type="Proteomes" id="UP001239085">
    <property type="component" value="Unassembled WGS sequence"/>
</dbReference>